<dbReference type="InterPro" id="IPR002048">
    <property type="entry name" value="EF_hand_dom"/>
</dbReference>
<dbReference type="PROSITE" id="PS50020">
    <property type="entry name" value="WW_DOMAIN_2"/>
    <property type="match status" value="1"/>
</dbReference>
<dbReference type="InterPro" id="IPR018247">
    <property type="entry name" value="EF_Hand_1_Ca_BS"/>
</dbReference>
<dbReference type="Gene3D" id="1.10.238.10">
    <property type="entry name" value="EF-hand"/>
    <property type="match status" value="1"/>
</dbReference>
<dbReference type="PROSITE" id="PS50222">
    <property type="entry name" value="EF_HAND_2"/>
    <property type="match status" value="2"/>
</dbReference>
<accession>A0AAD7UE80</accession>
<dbReference type="PROSITE" id="PS00018">
    <property type="entry name" value="EF_HAND_1"/>
    <property type="match status" value="3"/>
</dbReference>
<feature type="domain" description="WW" evidence="6">
    <location>
        <begin position="488"/>
        <end position="522"/>
    </location>
</feature>
<organism evidence="8 9">
    <name type="scientific">Chrysophaeum taylorii</name>
    <dbReference type="NCBI Taxonomy" id="2483200"/>
    <lineage>
        <taxon>Eukaryota</taxon>
        <taxon>Sar</taxon>
        <taxon>Stramenopiles</taxon>
        <taxon>Ochrophyta</taxon>
        <taxon>Pelagophyceae</taxon>
        <taxon>Pelagomonadales</taxon>
        <taxon>Pelagomonadaceae</taxon>
        <taxon>Chrysophaeum</taxon>
    </lineage>
</organism>
<dbReference type="PROSITE" id="PS01159">
    <property type="entry name" value="WW_DOMAIN_1"/>
    <property type="match status" value="1"/>
</dbReference>
<evidence type="ECO:0000259" key="7">
    <source>
        <dbReference type="PROSITE" id="PS50222"/>
    </source>
</evidence>
<dbReference type="CDD" id="cd00051">
    <property type="entry name" value="EFh"/>
    <property type="match status" value="1"/>
</dbReference>
<dbReference type="SMART" id="SM00054">
    <property type="entry name" value="EFh"/>
    <property type="match status" value="4"/>
</dbReference>
<dbReference type="Pfam" id="PF13202">
    <property type="entry name" value="EF-hand_5"/>
    <property type="match status" value="2"/>
</dbReference>
<name>A0AAD7UE80_9STRA</name>
<feature type="domain" description="EF-hand" evidence="7">
    <location>
        <begin position="46"/>
        <end position="81"/>
    </location>
</feature>
<proteinExistence type="predicted"/>
<dbReference type="GO" id="GO:0005509">
    <property type="term" value="F:calcium ion binding"/>
    <property type="evidence" value="ECO:0007669"/>
    <property type="project" value="InterPro"/>
</dbReference>
<evidence type="ECO:0000256" key="5">
    <source>
        <dbReference type="SAM" id="MobiDB-lite"/>
    </source>
</evidence>
<evidence type="ECO:0000256" key="3">
    <source>
        <dbReference type="ARBA" id="ARBA00022837"/>
    </source>
</evidence>
<keyword evidence="4" id="KW-0175">Coiled coil</keyword>
<feature type="domain" description="EF-hand" evidence="7">
    <location>
        <begin position="155"/>
        <end position="183"/>
    </location>
</feature>
<keyword evidence="2" id="KW-0677">Repeat</keyword>
<evidence type="ECO:0000259" key="6">
    <source>
        <dbReference type="PROSITE" id="PS50020"/>
    </source>
</evidence>
<feature type="region of interest" description="Disordered" evidence="5">
    <location>
        <begin position="556"/>
        <end position="624"/>
    </location>
</feature>
<comment type="caution">
    <text evidence="8">The sequence shown here is derived from an EMBL/GenBank/DDBJ whole genome shotgun (WGS) entry which is preliminary data.</text>
</comment>
<evidence type="ECO:0000313" key="9">
    <source>
        <dbReference type="Proteomes" id="UP001230188"/>
    </source>
</evidence>
<keyword evidence="3" id="KW-0106">Calcium</keyword>
<evidence type="ECO:0008006" key="10">
    <source>
        <dbReference type="Google" id="ProtNLM"/>
    </source>
</evidence>
<evidence type="ECO:0000256" key="4">
    <source>
        <dbReference type="SAM" id="Coils"/>
    </source>
</evidence>
<reference evidence="8" key="1">
    <citation type="submission" date="2023-01" db="EMBL/GenBank/DDBJ databases">
        <title>Metagenome sequencing of chrysophaentin producing Chrysophaeum taylorii.</title>
        <authorList>
            <person name="Davison J."/>
            <person name="Bewley C."/>
        </authorList>
    </citation>
    <scope>NUCLEOTIDE SEQUENCE</scope>
    <source>
        <strain evidence="8">NIES-1699</strain>
    </source>
</reference>
<keyword evidence="1" id="KW-0479">Metal-binding</keyword>
<keyword evidence="9" id="KW-1185">Reference proteome</keyword>
<feature type="coiled-coil region" evidence="4">
    <location>
        <begin position="233"/>
        <end position="279"/>
    </location>
</feature>
<dbReference type="InterPro" id="IPR011992">
    <property type="entry name" value="EF-hand-dom_pair"/>
</dbReference>
<dbReference type="AlphaFoldDB" id="A0AAD7UE80"/>
<evidence type="ECO:0000256" key="1">
    <source>
        <dbReference type="ARBA" id="ARBA00022723"/>
    </source>
</evidence>
<dbReference type="SUPFAM" id="SSF47473">
    <property type="entry name" value="EF-hand"/>
    <property type="match status" value="1"/>
</dbReference>
<gene>
    <name evidence="8" type="ORF">CTAYLR_000250</name>
</gene>
<dbReference type="SUPFAM" id="SSF51045">
    <property type="entry name" value="WW domain"/>
    <property type="match status" value="1"/>
</dbReference>
<sequence>MMFGWVLRKREGDRRYLGGLIPAKYFQEVLWPEHQEVFEILGLSPERGMEVFEAFVEIDEDNGGEISIEEFHAWLGFSVTKFSERVFGILDLDGSGFLDFREFLIGVWNWSTYDAALVTKLAFSIFDVEKQGVLEMAECDALLRTVYNVRRADPALMKKMDVNGDGKVSLEELEQVVEVHNYVLQPAFDIQRALRQRICGVRYWETEMQRRRVYFSGYDAGEQSSWDSIKQILEIKHRERVEQEERQRELEAAERRAEMEAAKQREMQLREEVAARRRRRAEERRAKLETPAAKAERAAIQELERCEAAMDEECIAADLSVRLAQRGAFWRAFDAWVDAARQAREIERDQRQNLAAGSDAEAKLDDMLNTADGNAAFRAEMCLNFAYELHDRLVARERCKALCRKLAKALVVDHFGDGSYEATNLARWAMRWASKASLAAAREQARQALLDETRACETKRVAEDLDAAETEQEKLFESTRLQKVGERGGPDSKWERLWDGVHGAPYWLQWQTNESRWEHPHVCHICDAAIDVDDVRCFRCNTDRSAYNMDLYWNAHGGKPPEPPDDAHVSDSDDDGETAAVDARLTAASSSSDQRQHQHHGAAAPKKTMPARSKRPSSAVVVQY</sequence>
<dbReference type="InterPro" id="IPR001202">
    <property type="entry name" value="WW_dom"/>
</dbReference>
<dbReference type="PANTHER" id="PTHR45942">
    <property type="entry name" value="PROTEIN PHOSPATASE 3 REGULATORY SUBUNIT B ALPHA ISOFORM TYPE 1"/>
    <property type="match status" value="1"/>
</dbReference>
<protein>
    <recommendedName>
        <fullName evidence="10">Calmodulin</fullName>
    </recommendedName>
</protein>
<dbReference type="EMBL" id="JAQMWT010000344">
    <property type="protein sequence ID" value="KAJ8603735.1"/>
    <property type="molecule type" value="Genomic_DNA"/>
</dbReference>
<evidence type="ECO:0000313" key="8">
    <source>
        <dbReference type="EMBL" id="KAJ8603735.1"/>
    </source>
</evidence>
<dbReference type="InterPro" id="IPR036020">
    <property type="entry name" value="WW_dom_sf"/>
</dbReference>
<dbReference type="Proteomes" id="UP001230188">
    <property type="component" value="Unassembled WGS sequence"/>
</dbReference>
<evidence type="ECO:0000256" key="2">
    <source>
        <dbReference type="ARBA" id="ARBA00022737"/>
    </source>
</evidence>